<evidence type="ECO:0000313" key="6">
    <source>
        <dbReference type="Proteomes" id="UP000245711"/>
    </source>
</evidence>
<keyword evidence="3" id="KW-0804">Transcription</keyword>
<dbReference type="GO" id="GO:0043565">
    <property type="term" value="F:sequence-specific DNA binding"/>
    <property type="evidence" value="ECO:0007669"/>
    <property type="project" value="InterPro"/>
</dbReference>
<reference evidence="5 6" key="1">
    <citation type="submission" date="2017-05" db="EMBL/GenBank/DDBJ databases">
        <title>Isolation of Rhodococcus sp. S2-17 biodegrading of BP-3.</title>
        <authorList>
            <person name="Lee Y."/>
            <person name="Kim K.H."/>
            <person name="Chun B.H."/>
            <person name="Jung H.S."/>
            <person name="Jeon C.O."/>
        </authorList>
    </citation>
    <scope>NUCLEOTIDE SEQUENCE [LARGE SCALE GENOMIC DNA]</scope>
    <source>
        <strain evidence="5 6">S2-17</strain>
    </source>
</reference>
<evidence type="ECO:0000256" key="2">
    <source>
        <dbReference type="ARBA" id="ARBA00023125"/>
    </source>
</evidence>
<sequence>MTVAGSVPPVRGVSDGARRRPAAPLRALVSGYEGYRLTGFEPGLHLGLPSPSLTVVVSLDAPLEIAEQAAAEQAPGFYDTLASGIATAPVTIRHDGNQHGIQLALSPLGARALLGVPASALGAWVVGLDDLLGADATELVERLSLEPVWEERFRILDEVLGRRIADAEIDPHLVQAWMLLAGDEAVRVNAVARDIGWSRRHLVNRFVAEYGVTPKDVARLSRFHRSHRMLKRAHCATLAEVSARCGYYDQAHMARDWRDLAGVAPSRWRENEPFSFVQDSDRDDGAE</sequence>
<dbReference type="KEGG" id="roz:CBI38_20665"/>
<name>A0A2S2C4I1_9NOCA</name>
<dbReference type="EMBL" id="CP021354">
    <property type="protein sequence ID" value="AWK75713.1"/>
    <property type="molecule type" value="Genomic_DNA"/>
</dbReference>
<feature type="domain" description="HTH araC/xylS-type" evidence="4">
    <location>
        <begin position="172"/>
        <end position="271"/>
    </location>
</feature>
<dbReference type="PROSITE" id="PS01124">
    <property type="entry name" value="HTH_ARAC_FAMILY_2"/>
    <property type="match status" value="1"/>
</dbReference>
<dbReference type="SUPFAM" id="SSF46689">
    <property type="entry name" value="Homeodomain-like"/>
    <property type="match status" value="1"/>
</dbReference>
<keyword evidence="6" id="KW-1185">Reference proteome</keyword>
<evidence type="ECO:0000256" key="1">
    <source>
        <dbReference type="ARBA" id="ARBA00023015"/>
    </source>
</evidence>
<dbReference type="PANTHER" id="PTHR46796:SF15">
    <property type="entry name" value="BLL1074 PROTEIN"/>
    <property type="match status" value="1"/>
</dbReference>
<gene>
    <name evidence="5" type="ORF">CBI38_20665</name>
</gene>
<dbReference type="Gene3D" id="1.10.10.60">
    <property type="entry name" value="Homeodomain-like"/>
    <property type="match status" value="1"/>
</dbReference>
<accession>A0A2S2C4I1</accession>
<dbReference type="GO" id="GO:0003700">
    <property type="term" value="F:DNA-binding transcription factor activity"/>
    <property type="evidence" value="ECO:0007669"/>
    <property type="project" value="InterPro"/>
</dbReference>
<evidence type="ECO:0000259" key="4">
    <source>
        <dbReference type="PROSITE" id="PS01124"/>
    </source>
</evidence>
<evidence type="ECO:0000256" key="3">
    <source>
        <dbReference type="ARBA" id="ARBA00023163"/>
    </source>
</evidence>
<dbReference type="Pfam" id="PF12833">
    <property type="entry name" value="HTH_18"/>
    <property type="match status" value="1"/>
</dbReference>
<organism evidence="5 6">
    <name type="scientific">Rhodococcus oxybenzonivorans</name>
    <dbReference type="NCBI Taxonomy" id="1990687"/>
    <lineage>
        <taxon>Bacteria</taxon>
        <taxon>Bacillati</taxon>
        <taxon>Actinomycetota</taxon>
        <taxon>Actinomycetes</taxon>
        <taxon>Mycobacteriales</taxon>
        <taxon>Nocardiaceae</taxon>
        <taxon>Rhodococcus</taxon>
    </lineage>
</organism>
<evidence type="ECO:0000313" key="5">
    <source>
        <dbReference type="EMBL" id="AWK75713.1"/>
    </source>
</evidence>
<dbReference type="InterPro" id="IPR018060">
    <property type="entry name" value="HTH_AraC"/>
</dbReference>
<dbReference type="Proteomes" id="UP000245711">
    <property type="component" value="Chromosome"/>
</dbReference>
<keyword evidence="2" id="KW-0238">DNA-binding</keyword>
<proteinExistence type="predicted"/>
<dbReference type="AlphaFoldDB" id="A0A2S2C4I1"/>
<dbReference type="SMART" id="SM00342">
    <property type="entry name" value="HTH_ARAC"/>
    <property type="match status" value="1"/>
</dbReference>
<dbReference type="PANTHER" id="PTHR46796">
    <property type="entry name" value="HTH-TYPE TRANSCRIPTIONAL ACTIVATOR RHAS-RELATED"/>
    <property type="match status" value="1"/>
</dbReference>
<protein>
    <submittedName>
        <fullName evidence="5">AraC family transcriptional regulator</fullName>
    </submittedName>
</protein>
<keyword evidence="1" id="KW-0805">Transcription regulation</keyword>
<dbReference type="InterPro" id="IPR009057">
    <property type="entry name" value="Homeodomain-like_sf"/>
</dbReference>
<dbReference type="InterPro" id="IPR050204">
    <property type="entry name" value="AraC_XylS_family_regulators"/>
</dbReference>